<name>A0ABT7XMM5_9NEIS</name>
<gene>
    <name evidence="7 9" type="primary">pgl</name>
    <name evidence="9" type="ORF">QU481_08785</name>
</gene>
<dbReference type="GO" id="GO:0017057">
    <property type="term" value="F:6-phosphogluconolactonase activity"/>
    <property type="evidence" value="ECO:0007669"/>
    <property type="project" value="UniProtKB-EC"/>
</dbReference>
<accession>A0ABT7XMM5</accession>
<dbReference type="Gene3D" id="3.40.50.1360">
    <property type="match status" value="1"/>
</dbReference>
<evidence type="ECO:0000256" key="6">
    <source>
        <dbReference type="ARBA" id="ARBA00020337"/>
    </source>
</evidence>
<sequence length="223" mass="23594">MSPIWHTFDTAAAQATALADAIAGWLQTAIERDGTAALAVSGGKSPIALFEALAQTDLDWSRVTVTLVDERIVPAGHPDSNARLVREHLLVGRAAAARFVPLVTDPADPESDLERLEHALPKLTVAVLGMGEDGHTASLFPDAAGLAEGLAPDSRHRIIAITPPNAPHRRLTLTLAELARAEARLLAIAGQAKRAVATIAESDAQRYPVGAFFALPLTVYWSP</sequence>
<dbReference type="NCBIfam" id="TIGR01198">
    <property type="entry name" value="pgl"/>
    <property type="match status" value="1"/>
</dbReference>
<dbReference type="Pfam" id="PF01182">
    <property type="entry name" value="Glucosamine_iso"/>
    <property type="match status" value="1"/>
</dbReference>
<evidence type="ECO:0000256" key="3">
    <source>
        <dbReference type="ARBA" id="ARBA00004961"/>
    </source>
</evidence>
<comment type="function">
    <text evidence="2 7">Hydrolysis of 6-phosphogluconolactone to 6-phosphogluconate.</text>
</comment>
<evidence type="ECO:0000256" key="7">
    <source>
        <dbReference type="RuleBase" id="RU365095"/>
    </source>
</evidence>
<comment type="caution">
    <text evidence="9">The sequence shown here is derived from an EMBL/GenBank/DDBJ whole genome shotgun (WGS) entry which is preliminary data.</text>
</comment>
<comment type="pathway">
    <text evidence="3 7">Carbohydrate degradation; pentose phosphate pathway; D-ribulose 5-phosphate from D-glucose 6-phosphate (oxidative stage): step 2/3.</text>
</comment>
<dbReference type="InterPro" id="IPR006148">
    <property type="entry name" value="Glc/Gal-6P_isomerase"/>
</dbReference>
<reference evidence="9" key="1">
    <citation type="submission" date="2023-06" db="EMBL/GenBank/DDBJ databases">
        <authorList>
            <person name="Zhang S."/>
        </authorList>
    </citation>
    <scope>NUCLEOTIDE SEQUENCE</scope>
    <source>
        <strain evidence="9">SG2303</strain>
    </source>
</reference>
<organism evidence="9 10">
    <name type="scientific">Crenobacter oryzisoli</name>
    <dbReference type="NCBI Taxonomy" id="3056844"/>
    <lineage>
        <taxon>Bacteria</taxon>
        <taxon>Pseudomonadati</taxon>
        <taxon>Pseudomonadota</taxon>
        <taxon>Betaproteobacteria</taxon>
        <taxon>Neisseriales</taxon>
        <taxon>Neisseriaceae</taxon>
        <taxon>Crenobacter</taxon>
    </lineage>
</organism>
<dbReference type="Proteomes" id="UP001168540">
    <property type="component" value="Unassembled WGS sequence"/>
</dbReference>
<dbReference type="PANTHER" id="PTHR11054:SF0">
    <property type="entry name" value="6-PHOSPHOGLUCONOLACTONASE"/>
    <property type="match status" value="1"/>
</dbReference>
<keyword evidence="7 9" id="KW-0378">Hydrolase</keyword>
<dbReference type="EMBL" id="JAUEDK010000012">
    <property type="protein sequence ID" value="MDN0074990.1"/>
    <property type="molecule type" value="Genomic_DNA"/>
</dbReference>
<protein>
    <recommendedName>
        <fullName evidence="6 7">6-phosphogluconolactonase</fullName>
        <shortName evidence="7">6PGL</shortName>
        <ecNumber evidence="5 7">3.1.1.31</ecNumber>
    </recommendedName>
</protein>
<comment type="similarity">
    <text evidence="4 7">Belongs to the glucosamine/galactosamine-6-phosphate isomerase family. 6-phosphogluconolactonase subfamily.</text>
</comment>
<dbReference type="PANTHER" id="PTHR11054">
    <property type="entry name" value="6-PHOSPHOGLUCONOLACTONASE"/>
    <property type="match status" value="1"/>
</dbReference>
<keyword evidence="10" id="KW-1185">Reference proteome</keyword>
<evidence type="ECO:0000256" key="2">
    <source>
        <dbReference type="ARBA" id="ARBA00002681"/>
    </source>
</evidence>
<feature type="domain" description="Glucosamine/galactosamine-6-phosphate isomerase" evidence="8">
    <location>
        <begin position="10"/>
        <end position="212"/>
    </location>
</feature>
<proteinExistence type="inferred from homology"/>
<comment type="catalytic activity">
    <reaction evidence="1 7">
        <text>6-phospho-D-glucono-1,5-lactone + H2O = 6-phospho-D-gluconate + H(+)</text>
        <dbReference type="Rhea" id="RHEA:12556"/>
        <dbReference type="ChEBI" id="CHEBI:15377"/>
        <dbReference type="ChEBI" id="CHEBI:15378"/>
        <dbReference type="ChEBI" id="CHEBI:57955"/>
        <dbReference type="ChEBI" id="CHEBI:58759"/>
        <dbReference type="EC" id="3.1.1.31"/>
    </reaction>
</comment>
<evidence type="ECO:0000256" key="5">
    <source>
        <dbReference type="ARBA" id="ARBA00013198"/>
    </source>
</evidence>
<evidence type="ECO:0000313" key="9">
    <source>
        <dbReference type="EMBL" id="MDN0074990.1"/>
    </source>
</evidence>
<dbReference type="InterPro" id="IPR037171">
    <property type="entry name" value="NagB/RpiA_transferase-like"/>
</dbReference>
<evidence type="ECO:0000256" key="4">
    <source>
        <dbReference type="ARBA" id="ARBA00010662"/>
    </source>
</evidence>
<dbReference type="RefSeq" id="WP_289829580.1">
    <property type="nucleotide sequence ID" value="NZ_JAUEDK010000012.1"/>
</dbReference>
<dbReference type="CDD" id="cd01400">
    <property type="entry name" value="6PGL"/>
    <property type="match status" value="1"/>
</dbReference>
<evidence type="ECO:0000256" key="1">
    <source>
        <dbReference type="ARBA" id="ARBA00000832"/>
    </source>
</evidence>
<dbReference type="EC" id="3.1.1.31" evidence="5 7"/>
<dbReference type="InterPro" id="IPR005900">
    <property type="entry name" value="6-phosphogluconolactonase_DevB"/>
</dbReference>
<evidence type="ECO:0000259" key="8">
    <source>
        <dbReference type="Pfam" id="PF01182"/>
    </source>
</evidence>
<dbReference type="SUPFAM" id="SSF100950">
    <property type="entry name" value="NagB/RpiA/CoA transferase-like"/>
    <property type="match status" value="1"/>
</dbReference>
<dbReference type="InterPro" id="IPR039104">
    <property type="entry name" value="6PGL"/>
</dbReference>
<evidence type="ECO:0000313" key="10">
    <source>
        <dbReference type="Proteomes" id="UP001168540"/>
    </source>
</evidence>